<protein>
    <recommendedName>
        <fullName evidence="7">DNA polymerase III delta N-terminal domain-containing protein</fullName>
    </recommendedName>
</protein>
<dbReference type="InterPro" id="IPR027417">
    <property type="entry name" value="P-loop_NTPase"/>
</dbReference>
<evidence type="ECO:0000256" key="2">
    <source>
        <dbReference type="ARBA" id="ARBA00022695"/>
    </source>
</evidence>
<dbReference type="SUPFAM" id="SSF52540">
    <property type="entry name" value="P-loop containing nucleoside triphosphate hydrolases"/>
    <property type="match status" value="1"/>
</dbReference>
<evidence type="ECO:0008006" key="7">
    <source>
        <dbReference type="Google" id="ProtNLM"/>
    </source>
</evidence>
<evidence type="ECO:0000256" key="1">
    <source>
        <dbReference type="ARBA" id="ARBA00022679"/>
    </source>
</evidence>
<keyword evidence="4" id="KW-0239">DNA-directed DNA polymerase</keyword>
<comment type="caution">
    <text evidence="5">The sequence shown here is derived from an EMBL/GenBank/DDBJ whole genome shotgun (WGS) entry which is preliminary data.</text>
</comment>
<gene>
    <name evidence="5" type="ORF">J5V48_01470</name>
</gene>
<proteinExistence type="predicted"/>
<keyword evidence="1" id="KW-0808">Transferase</keyword>
<dbReference type="EMBL" id="JAGFNY010000002">
    <property type="protein sequence ID" value="MBW7569559.1"/>
    <property type="molecule type" value="Genomic_DNA"/>
</dbReference>
<keyword evidence="2" id="KW-0548">Nucleotidyltransferase</keyword>
<evidence type="ECO:0000256" key="4">
    <source>
        <dbReference type="ARBA" id="ARBA00022932"/>
    </source>
</evidence>
<sequence>MPNHPLAPVYIISSDDPFLKKERSDALVRQARATLNDPVLMVFTQQDFGTSGKANLSMLENELLDPGLFGGDRIIKIYLGELKSIANQVLTLLGSRTRPGVVCIVETARITKKLADAKALDYSAASAKDKDKATTEKALGFVKGIGGNIEVIYPPDENKFPAWIISKASEFGLTMNKDAVDFLRIAFDGNLGAIIQFFEIICVQYPGANVTLQMVESFLEEDTRHSGFDFINNVLKPDSYKAIAVLHSLMESGPQSVVTLSGIIQSSDKSLKAVAALKNDKAFLNSNPSFMQKQSYFRNLEIYLPATYDFIIKAARLMNNDLYSYLVQELSLASKALSAFNENEAVLHLENMAASVQNIAVRSLRSL</sequence>
<dbReference type="Proteomes" id="UP000731465">
    <property type="component" value="Unassembled WGS sequence"/>
</dbReference>
<accession>A0ABS7DE34</accession>
<dbReference type="PANTHER" id="PTHR34388:SF1">
    <property type="entry name" value="DNA POLYMERASE III SUBUNIT DELTA"/>
    <property type="match status" value="1"/>
</dbReference>
<dbReference type="RefSeq" id="WP_219936220.1">
    <property type="nucleotide sequence ID" value="NZ_JAGFNY010000002.1"/>
</dbReference>
<keyword evidence="3" id="KW-0235">DNA replication</keyword>
<dbReference type="PANTHER" id="PTHR34388">
    <property type="entry name" value="DNA POLYMERASE III SUBUNIT DELTA"/>
    <property type="match status" value="1"/>
</dbReference>
<evidence type="ECO:0000256" key="3">
    <source>
        <dbReference type="ARBA" id="ARBA00022705"/>
    </source>
</evidence>
<dbReference type="Gene3D" id="3.40.50.300">
    <property type="entry name" value="P-loop containing nucleotide triphosphate hydrolases"/>
    <property type="match status" value="1"/>
</dbReference>
<reference evidence="5 6" key="1">
    <citation type="submission" date="2021-03" db="EMBL/GenBank/DDBJ databases">
        <title>Succinivibrio sp. nov. isolated from feces of cow.</title>
        <authorList>
            <person name="Choi J.-Y."/>
        </authorList>
    </citation>
    <scope>NUCLEOTIDE SEQUENCE [LARGE SCALE GENOMIC DNA]</scope>
    <source>
        <strain evidence="5 6">AGMB01872</strain>
    </source>
</reference>
<dbReference type="Gene3D" id="1.10.8.60">
    <property type="match status" value="1"/>
</dbReference>
<organism evidence="5 6">
    <name type="scientific">Succinivibrio faecicola</name>
    <dbReference type="NCBI Taxonomy" id="2820300"/>
    <lineage>
        <taxon>Bacteria</taxon>
        <taxon>Pseudomonadati</taxon>
        <taxon>Pseudomonadota</taxon>
        <taxon>Gammaproteobacteria</taxon>
        <taxon>Aeromonadales</taxon>
        <taxon>Succinivibrionaceae</taxon>
        <taxon>Succinivibrio</taxon>
    </lineage>
</organism>
<name>A0ABS7DE34_9GAMM</name>
<evidence type="ECO:0000313" key="5">
    <source>
        <dbReference type="EMBL" id="MBW7569559.1"/>
    </source>
</evidence>
<keyword evidence="6" id="KW-1185">Reference proteome</keyword>
<dbReference type="InterPro" id="IPR005790">
    <property type="entry name" value="DNA_polIII_delta"/>
</dbReference>
<evidence type="ECO:0000313" key="6">
    <source>
        <dbReference type="Proteomes" id="UP000731465"/>
    </source>
</evidence>